<dbReference type="AlphaFoldDB" id="A0A814HS72"/>
<feature type="chain" id="PRO_5032833209" evidence="1">
    <location>
        <begin position="22"/>
        <end position="173"/>
    </location>
</feature>
<feature type="signal peptide" evidence="1">
    <location>
        <begin position="1"/>
        <end position="21"/>
    </location>
</feature>
<keyword evidence="1" id="KW-0732">Signal</keyword>
<sequence>MINFLYLLCCFSQLMIQKSAAHKLAVLNKELQNSNKILDDSLEINLKDNIREDVFEKSNDLFENLVVNQKEIKRYASNENSSIRKGRLTKKLKPLIHNGYNLDMNIDNFKSMRYCYFNEVCKNKFRPYFECVCPRSTLCTAQGAFFEGRCFNQLMPYVWIQSPDENNLKYKKT</sequence>
<dbReference type="OrthoDB" id="10453237at2759"/>
<evidence type="ECO:0000313" key="2">
    <source>
        <dbReference type="EMBL" id="CAF1014674.1"/>
    </source>
</evidence>
<name>A0A814HS72_9BILA</name>
<comment type="caution">
    <text evidence="2">The sequence shown here is derived from an EMBL/GenBank/DDBJ whole genome shotgun (WGS) entry which is preliminary data.</text>
</comment>
<protein>
    <submittedName>
        <fullName evidence="2">Uncharacterized protein</fullName>
    </submittedName>
</protein>
<proteinExistence type="predicted"/>
<keyword evidence="3" id="KW-1185">Reference proteome</keyword>
<gene>
    <name evidence="2" type="ORF">OXX778_LOCUS17069</name>
</gene>
<accession>A0A814HS72</accession>
<dbReference type="EMBL" id="CAJNOC010004246">
    <property type="protein sequence ID" value="CAF1014674.1"/>
    <property type="molecule type" value="Genomic_DNA"/>
</dbReference>
<organism evidence="2 3">
    <name type="scientific">Brachionus calyciflorus</name>
    <dbReference type="NCBI Taxonomy" id="104777"/>
    <lineage>
        <taxon>Eukaryota</taxon>
        <taxon>Metazoa</taxon>
        <taxon>Spiralia</taxon>
        <taxon>Gnathifera</taxon>
        <taxon>Rotifera</taxon>
        <taxon>Eurotatoria</taxon>
        <taxon>Monogononta</taxon>
        <taxon>Pseudotrocha</taxon>
        <taxon>Ploima</taxon>
        <taxon>Brachionidae</taxon>
        <taxon>Brachionus</taxon>
    </lineage>
</organism>
<reference evidence="2" key="1">
    <citation type="submission" date="2021-02" db="EMBL/GenBank/DDBJ databases">
        <authorList>
            <person name="Nowell W R."/>
        </authorList>
    </citation>
    <scope>NUCLEOTIDE SEQUENCE</scope>
    <source>
        <strain evidence="2">Ploen Becks lab</strain>
    </source>
</reference>
<evidence type="ECO:0000256" key="1">
    <source>
        <dbReference type="SAM" id="SignalP"/>
    </source>
</evidence>
<dbReference type="Proteomes" id="UP000663879">
    <property type="component" value="Unassembled WGS sequence"/>
</dbReference>
<evidence type="ECO:0000313" key="3">
    <source>
        <dbReference type="Proteomes" id="UP000663879"/>
    </source>
</evidence>